<sequence length="841" mass="90315">MVIAYTRASRPALRFESLSPPPAEALWPDSDEDADADLHISKKRRIESLGQQYLQGRPLFILSAGLRGPLDEEWVNPWARRKETGRVQVRGESLEPLKPRNVTISPSKSAPDALPHKQTLAAASTQTSARDLEKDGVAAAHHNTLAHREQDMAAGKVPLVQTDKDKSCIPFGKDEILKALPRTAELAEALAKRPVDYSRPKETTWLKSNTTILRGGSHTNSKSPTPTPVSLRSDDSLLEHREPPQCGFETSPAASKAEAKQPEPPASPTLLGFTPINVPRRTDKQPALKLIPETSTRHVKGGRRKKDVSTDRPPGVTEKTLLQADIEIREGYLGVKRLSQDAIRHAELQDAYLAVKKLSQDAAKRALDASPIPNTSLTTAGGNPPDYYPGGETSPAGDPVNTERKDSNDSSRQTPPADSQTLINKATKDRGRTTPKSVQGPSHALPVSTNPAGFSYRRTTSGSSSSSLDSAPYPQALEAAKAQAVKRLSFTASGNVKFGSRTPLIAPRLPADPAKQASPSKQTPRKQLSPEVTKITSNSSAGDVLPPKDVSGASGVLADGQCLPHQAGITEHGQSTPSTNLLETDKQSVKFPSTEEGDSDAQFSTQAAVIKAQRSFQTELVSPLKDPSMRSATLQQMQVPGPIGRGITADNAKAAITPFRTFHKLYAEPSEGTYPQASDEVAMSTQAMIDAATPFTRSTIKKPAPKKRASFMPSPTEGKDLGNEDDVDGGFGKLGLDMETSPDISHNEAKPPPNAPSAQRSLSKQSSSMHLQFSPTFSIAPNGTLTEVYQQDGQRPATDWDLNAVIDDAGSFLGSWDVNHELKRGNVSSYGKAISEGGNKR</sequence>
<feature type="compositionally biased region" description="Polar residues" evidence="1">
    <location>
        <begin position="447"/>
        <end position="460"/>
    </location>
</feature>
<feature type="region of interest" description="Disordered" evidence="1">
    <location>
        <begin position="699"/>
        <end position="770"/>
    </location>
</feature>
<reference evidence="3" key="1">
    <citation type="submission" date="2017-03" db="EMBL/GenBank/DDBJ databases">
        <authorList>
            <person name="Sharma R."/>
            <person name="Thines M."/>
        </authorList>
    </citation>
    <scope>NUCLEOTIDE SEQUENCE [LARGE SCALE GENOMIC DNA]</scope>
</reference>
<name>A0A1W5DAW6_9LECA</name>
<feature type="region of interest" description="Disordered" evidence="1">
    <location>
        <begin position="206"/>
        <end position="316"/>
    </location>
</feature>
<evidence type="ECO:0000313" key="2">
    <source>
        <dbReference type="EMBL" id="SLM40226.1"/>
    </source>
</evidence>
<proteinExistence type="predicted"/>
<organism evidence="2 3">
    <name type="scientific">Lasallia pustulata</name>
    <dbReference type="NCBI Taxonomy" id="136370"/>
    <lineage>
        <taxon>Eukaryota</taxon>
        <taxon>Fungi</taxon>
        <taxon>Dikarya</taxon>
        <taxon>Ascomycota</taxon>
        <taxon>Pezizomycotina</taxon>
        <taxon>Lecanoromycetes</taxon>
        <taxon>OSLEUM clade</taxon>
        <taxon>Umbilicariomycetidae</taxon>
        <taxon>Umbilicariales</taxon>
        <taxon>Umbilicariaceae</taxon>
        <taxon>Lasallia</taxon>
    </lineage>
</organism>
<accession>A0A1W5DAW6</accession>
<feature type="compositionally biased region" description="Basic residues" evidence="1">
    <location>
        <begin position="297"/>
        <end position="306"/>
    </location>
</feature>
<feature type="compositionally biased region" description="Low complexity" evidence="1">
    <location>
        <begin position="757"/>
        <end position="768"/>
    </location>
</feature>
<evidence type="ECO:0000313" key="3">
    <source>
        <dbReference type="Proteomes" id="UP000192927"/>
    </source>
</evidence>
<feature type="compositionally biased region" description="Polar residues" evidence="1">
    <location>
        <begin position="372"/>
        <end position="381"/>
    </location>
</feature>
<dbReference type="Proteomes" id="UP000192927">
    <property type="component" value="Unassembled WGS sequence"/>
</dbReference>
<evidence type="ECO:0000256" key="1">
    <source>
        <dbReference type="SAM" id="MobiDB-lite"/>
    </source>
</evidence>
<dbReference type="AlphaFoldDB" id="A0A1W5DAW6"/>
<keyword evidence="3" id="KW-1185">Reference proteome</keyword>
<feature type="compositionally biased region" description="Polar residues" evidence="1">
    <location>
        <begin position="206"/>
        <end position="230"/>
    </location>
</feature>
<protein>
    <submittedName>
        <fullName evidence="2">Uncharacterized protein</fullName>
    </submittedName>
</protein>
<feature type="compositionally biased region" description="Low complexity" evidence="1">
    <location>
        <begin position="461"/>
        <end position="470"/>
    </location>
</feature>
<feature type="compositionally biased region" description="Basic residues" evidence="1">
    <location>
        <begin position="699"/>
        <end position="709"/>
    </location>
</feature>
<feature type="region of interest" description="Disordered" evidence="1">
    <location>
        <begin position="491"/>
        <end position="556"/>
    </location>
</feature>
<feature type="compositionally biased region" description="Basic and acidic residues" evidence="1">
    <location>
        <begin position="232"/>
        <end position="243"/>
    </location>
</feature>
<feature type="region of interest" description="Disordered" evidence="1">
    <location>
        <begin position="369"/>
        <end position="471"/>
    </location>
</feature>
<dbReference type="EMBL" id="FWEW01003658">
    <property type="protein sequence ID" value="SLM40226.1"/>
    <property type="molecule type" value="Genomic_DNA"/>
</dbReference>
<feature type="compositionally biased region" description="Polar residues" evidence="1">
    <location>
        <begin position="517"/>
        <end position="526"/>
    </location>
</feature>
<feature type="compositionally biased region" description="Polar residues" evidence="1">
    <location>
        <begin position="410"/>
        <end position="424"/>
    </location>
</feature>